<accession>A0A6J7WEH3</accession>
<dbReference type="InterPro" id="IPR000726">
    <property type="entry name" value="Glyco_hydro_19_cat"/>
</dbReference>
<name>A0A6J7WEH3_9CAUD</name>
<dbReference type="GO" id="GO:0004568">
    <property type="term" value="F:chitinase activity"/>
    <property type="evidence" value="ECO:0007669"/>
    <property type="project" value="InterPro"/>
</dbReference>
<dbReference type="Pfam" id="PF00182">
    <property type="entry name" value="Glyco_hydro_19"/>
    <property type="match status" value="1"/>
</dbReference>
<evidence type="ECO:0000256" key="1">
    <source>
        <dbReference type="SAM" id="Phobius"/>
    </source>
</evidence>
<evidence type="ECO:0000259" key="2">
    <source>
        <dbReference type="Pfam" id="PF00182"/>
    </source>
</evidence>
<evidence type="ECO:0000313" key="3">
    <source>
        <dbReference type="EMBL" id="CAB5194666.1"/>
    </source>
</evidence>
<keyword evidence="1" id="KW-0812">Transmembrane</keyword>
<keyword evidence="1" id="KW-0472">Membrane</keyword>
<reference evidence="3" key="1">
    <citation type="submission" date="2020-05" db="EMBL/GenBank/DDBJ databases">
        <authorList>
            <person name="Chiriac C."/>
            <person name="Salcher M."/>
            <person name="Ghai R."/>
            <person name="Kavagutti S V."/>
        </authorList>
    </citation>
    <scope>NUCLEOTIDE SEQUENCE</scope>
</reference>
<feature type="transmembrane region" description="Helical" evidence="1">
    <location>
        <begin position="243"/>
        <end position="259"/>
    </location>
</feature>
<keyword evidence="3" id="KW-0378">Hydrolase</keyword>
<feature type="domain" description="Glycoside hydrolase family 19 catalytic" evidence="2">
    <location>
        <begin position="41"/>
        <end position="150"/>
    </location>
</feature>
<protein>
    <submittedName>
        <fullName evidence="3">Glycoside hydrolase, family 19, catalytic</fullName>
    </submittedName>
</protein>
<keyword evidence="1" id="KW-1133">Transmembrane helix</keyword>
<dbReference type="EMBL" id="LR798222">
    <property type="protein sequence ID" value="CAB5194666.1"/>
    <property type="molecule type" value="Genomic_DNA"/>
</dbReference>
<proteinExistence type="predicted"/>
<dbReference type="GO" id="GO:0006032">
    <property type="term" value="P:chitin catabolic process"/>
    <property type="evidence" value="ECO:0007669"/>
    <property type="project" value="InterPro"/>
</dbReference>
<dbReference type="InterPro" id="IPR052354">
    <property type="entry name" value="Cell_Wall_Dynamics_Protein"/>
</dbReference>
<dbReference type="InterPro" id="IPR023346">
    <property type="entry name" value="Lysozyme-like_dom_sf"/>
</dbReference>
<dbReference type="SUPFAM" id="SSF53955">
    <property type="entry name" value="Lysozyme-like"/>
    <property type="match status" value="1"/>
</dbReference>
<dbReference type="PANTHER" id="PTHR34408">
    <property type="entry name" value="FAMILY PROTEIN, PUTATIVE-RELATED"/>
    <property type="match status" value="1"/>
</dbReference>
<organism evidence="3">
    <name type="scientific">uncultured Caudovirales phage</name>
    <dbReference type="NCBI Taxonomy" id="2100421"/>
    <lineage>
        <taxon>Viruses</taxon>
        <taxon>Duplodnaviria</taxon>
        <taxon>Heunggongvirae</taxon>
        <taxon>Uroviricota</taxon>
        <taxon>Caudoviricetes</taxon>
        <taxon>Peduoviridae</taxon>
        <taxon>Maltschvirus</taxon>
        <taxon>Maltschvirus maltsch</taxon>
    </lineage>
</organism>
<sequence>MTTSLYEDLCALAPRAKKDLLKKFAKAAPDVFQEYQINTALREAHFWAQAAHETGGFKYMFEIWGPTDVQKRYEGRKDLGNTEAGDGFKYRGRGIFQLTGRANYKKYGDLLQLDLVENPDLAAEPETALRIACEYWKSRKINDCADKDDIVAVTKKINGGTNGIADRRTCLAVAKKMWADNYESDMIPVPKAEKSMADSKQGNAALVTGGLAGVGAAKEIAAQVQDASDAFDQILNLLKNTNFLIMIAICGLGAAIWFWRKKHLEEHGI</sequence>
<dbReference type="Gene3D" id="1.10.530.10">
    <property type="match status" value="1"/>
</dbReference>
<dbReference type="PANTHER" id="PTHR34408:SF1">
    <property type="entry name" value="GLYCOSYL HYDROLASE FAMILY 19 DOMAIN-CONTAINING PROTEIN HI_1415"/>
    <property type="match status" value="1"/>
</dbReference>
<gene>
    <name evidence="3" type="ORF">UFOVP167_18</name>
</gene>
<dbReference type="GO" id="GO:0016998">
    <property type="term" value="P:cell wall macromolecule catabolic process"/>
    <property type="evidence" value="ECO:0007669"/>
    <property type="project" value="InterPro"/>
</dbReference>